<evidence type="ECO:0000313" key="5">
    <source>
        <dbReference type="Proteomes" id="UP000002051"/>
    </source>
</evidence>
<accession>G7LEI3</accession>
<name>G7LEI3_MEDTR</name>
<feature type="signal peptide" evidence="2">
    <location>
        <begin position="1"/>
        <end position="17"/>
    </location>
</feature>
<keyword evidence="5" id="KW-1185">Reference proteome</keyword>
<keyword evidence="2" id="KW-0732">Signal</keyword>
<evidence type="ECO:0000256" key="1">
    <source>
        <dbReference type="SAM" id="Phobius"/>
    </source>
</evidence>
<keyword evidence="1 3" id="KW-0812">Transmembrane</keyword>
<feature type="chain" id="PRO_5014574245" evidence="2">
    <location>
        <begin position="18"/>
        <end position="68"/>
    </location>
</feature>
<sequence length="68" mass="7756">MSMTLFVFLVSFRYLTGSDYQINFDSVQIQSTTLTSSTLQIRRYEYSGDLNIIICAGFCTLPLIMLLT</sequence>
<protein>
    <submittedName>
        <fullName evidence="3">Transmembrane protein, putative</fullName>
    </submittedName>
</protein>
<gene>
    <name evidence="3" type="ordered locus">MTR_8g037710</name>
</gene>
<organism evidence="3 5">
    <name type="scientific">Medicago truncatula</name>
    <name type="common">Barrel medic</name>
    <name type="synonym">Medicago tribuloides</name>
    <dbReference type="NCBI Taxonomy" id="3880"/>
    <lineage>
        <taxon>Eukaryota</taxon>
        <taxon>Viridiplantae</taxon>
        <taxon>Streptophyta</taxon>
        <taxon>Embryophyta</taxon>
        <taxon>Tracheophyta</taxon>
        <taxon>Spermatophyta</taxon>
        <taxon>Magnoliopsida</taxon>
        <taxon>eudicotyledons</taxon>
        <taxon>Gunneridae</taxon>
        <taxon>Pentapetalae</taxon>
        <taxon>rosids</taxon>
        <taxon>fabids</taxon>
        <taxon>Fabales</taxon>
        <taxon>Fabaceae</taxon>
        <taxon>Papilionoideae</taxon>
        <taxon>50 kb inversion clade</taxon>
        <taxon>NPAAA clade</taxon>
        <taxon>Hologalegina</taxon>
        <taxon>IRL clade</taxon>
        <taxon>Trifolieae</taxon>
        <taxon>Medicago</taxon>
    </lineage>
</organism>
<keyword evidence="1" id="KW-1133">Transmembrane helix</keyword>
<feature type="transmembrane region" description="Helical" evidence="1">
    <location>
        <begin position="50"/>
        <end position="67"/>
    </location>
</feature>
<evidence type="ECO:0000256" key="2">
    <source>
        <dbReference type="SAM" id="SignalP"/>
    </source>
</evidence>
<evidence type="ECO:0000313" key="3">
    <source>
        <dbReference type="EMBL" id="AET02218.1"/>
    </source>
</evidence>
<keyword evidence="1" id="KW-0472">Membrane</keyword>
<evidence type="ECO:0000313" key="4">
    <source>
        <dbReference type="EnsemblPlants" id="AET02218"/>
    </source>
</evidence>
<reference evidence="3 5" key="1">
    <citation type="journal article" date="2011" name="Nature">
        <title>The Medicago genome provides insight into the evolution of rhizobial symbioses.</title>
        <authorList>
            <person name="Young N.D."/>
            <person name="Debelle F."/>
            <person name="Oldroyd G.E."/>
            <person name="Geurts R."/>
            <person name="Cannon S.B."/>
            <person name="Udvardi M.K."/>
            <person name="Benedito V.A."/>
            <person name="Mayer K.F."/>
            <person name="Gouzy J."/>
            <person name="Schoof H."/>
            <person name="Van de Peer Y."/>
            <person name="Proost S."/>
            <person name="Cook D.R."/>
            <person name="Meyers B.C."/>
            <person name="Spannagl M."/>
            <person name="Cheung F."/>
            <person name="De Mita S."/>
            <person name="Krishnakumar V."/>
            <person name="Gundlach H."/>
            <person name="Zhou S."/>
            <person name="Mudge J."/>
            <person name="Bharti A.K."/>
            <person name="Murray J.D."/>
            <person name="Naoumkina M.A."/>
            <person name="Rosen B."/>
            <person name="Silverstein K.A."/>
            <person name="Tang H."/>
            <person name="Rombauts S."/>
            <person name="Zhao P.X."/>
            <person name="Zhou P."/>
            <person name="Barbe V."/>
            <person name="Bardou P."/>
            <person name="Bechner M."/>
            <person name="Bellec A."/>
            <person name="Berger A."/>
            <person name="Berges H."/>
            <person name="Bidwell S."/>
            <person name="Bisseling T."/>
            <person name="Choisne N."/>
            <person name="Couloux A."/>
            <person name="Denny R."/>
            <person name="Deshpande S."/>
            <person name="Dai X."/>
            <person name="Doyle J.J."/>
            <person name="Dudez A.M."/>
            <person name="Farmer A.D."/>
            <person name="Fouteau S."/>
            <person name="Franken C."/>
            <person name="Gibelin C."/>
            <person name="Gish J."/>
            <person name="Goldstein S."/>
            <person name="Gonzalez A.J."/>
            <person name="Green P.J."/>
            <person name="Hallab A."/>
            <person name="Hartog M."/>
            <person name="Hua A."/>
            <person name="Humphray S.J."/>
            <person name="Jeong D.H."/>
            <person name="Jing Y."/>
            <person name="Jocker A."/>
            <person name="Kenton S.M."/>
            <person name="Kim D.J."/>
            <person name="Klee K."/>
            <person name="Lai H."/>
            <person name="Lang C."/>
            <person name="Lin S."/>
            <person name="Macmil S.L."/>
            <person name="Magdelenat G."/>
            <person name="Matthews L."/>
            <person name="McCorrison J."/>
            <person name="Monaghan E.L."/>
            <person name="Mun J.H."/>
            <person name="Najar F.Z."/>
            <person name="Nicholson C."/>
            <person name="Noirot C."/>
            <person name="O'Bleness M."/>
            <person name="Paule C.R."/>
            <person name="Poulain J."/>
            <person name="Prion F."/>
            <person name="Qin B."/>
            <person name="Qu C."/>
            <person name="Retzel E.F."/>
            <person name="Riddle C."/>
            <person name="Sallet E."/>
            <person name="Samain S."/>
            <person name="Samson N."/>
            <person name="Sanders I."/>
            <person name="Saurat O."/>
            <person name="Scarpelli C."/>
            <person name="Schiex T."/>
            <person name="Segurens B."/>
            <person name="Severin A.J."/>
            <person name="Sherrier D.J."/>
            <person name="Shi R."/>
            <person name="Sims S."/>
            <person name="Singer S.R."/>
            <person name="Sinharoy S."/>
            <person name="Sterck L."/>
            <person name="Viollet A."/>
            <person name="Wang B.B."/>
            <person name="Wang K."/>
            <person name="Wang M."/>
            <person name="Wang X."/>
            <person name="Warfsmann J."/>
            <person name="Weissenbach J."/>
            <person name="White D.D."/>
            <person name="White J.D."/>
            <person name="Wiley G.B."/>
            <person name="Wincker P."/>
            <person name="Xing Y."/>
            <person name="Yang L."/>
            <person name="Yao Z."/>
            <person name="Ying F."/>
            <person name="Zhai J."/>
            <person name="Zhou L."/>
            <person name="Zuber A."/>
            <person name="Denarie J."/>
            <person name="Dixon R.A."/>
            <person name="May G.D."/>
            <person name="Schwartz D.C."/>
            <person name="Rogers J."/>
            <person name="Quetier F."/>
            <person name="Town C.D."/>
            <person name="Roe B.A."/>
        </authorList>
    </citation>
    <scope>NUCLEOTIDE SEQUENCE [LARGE SCALE GENOMIC DNA]</scope>
    <source>
        <strain evidence="3">A17</strain>
        <strain evidence="4 5">cv. Jemalong A17</strain>
    </source>
</reference>
<reference evidence="3 5" key="2">
    <citation type="journal article" date="2014" name="BMC Genomics">
        <title>An improved genome release (version Mt4.0) for the model legume Medicago truncatula.</title>
        <authorList>
            <person name="Tang H."/>
            <person name="Krishnakumar V."/>
            <person name="Bidwell S."/>
            <person name="Rosen B."/>
            <person name="Chan A."/>
            <person name="Zhou S."/>
            <person name="Gentzbittel L."/>
            <person name="Childs K.L."/>
            <person name="Yandell M."/>
            <person name="Gundlach H."/>
            <person name="Mayer K.F."/>
            <person name="Schwartz D.C."/>
            <person name="Town C.D."/>
        </authorList>
    </citation>
    <scope>GENOME REANNOTATION</scope>
    <source>
        <strain evidence="4 5">cv. Jemalong A17</strain>
    </source>
</reference>
<dbReference type="AlphaFoldDB" id="G7LEI3"/>
<dbReference type="HOGENOM" id="CLU_199303_0_0_1"/>
<dbReference type="EMBL" id="CM001224">
    <property type="protein sequence ID" value="AET02218.1"/>
    <property type="molecule type" value="Genomic_DNA"/>
</dbReference>
<reference evidence="4" key="3">
    <citation type="submission" date="2015-04" db="UniProtKB">
        <authorList>
            <consortium name="EnsemblPlants"/>
        </authorList>
    </citation>
    <scope>IDENTIFICATION</scope>
    <source>
        <strain evidence="4">cv. Jemalong A17</strain>
    </source>
</reference>
<dbReference type="PaxDb" id="3880-AET02218"/>
<proteinExistence type="predicted"/>
<dbReference type="Proteomes" id="UP000002051">
    <property type="component" value="Chromosome 8"/>
</dbReference>
<dbReference type="EnsemblPlants" id="AET02218">
    <property type="protein sequence ID" value="AET02218"/>
    <property type="gene ID" value="MTR_8g037710"/>
</dbReference>